<gene>
    <name evidence="4" type="ORF">GCM10022214_01490</name>
</gene>
<evidence type="ECO:0000259" key="3">
    <source>
        <dbReference type="Pfam" id="PF13546"/>
    </source>
</evidence>
<dbReference type="InterPro" id="IPR036188">
    <property type="entry name" value="FAD/NAD-bd_sf"/>
</dbReference>
<evidence type="ECO:0000256" key="1">
    <source>
        <dbReference type="SAM" id="MobiDB-lite"/>
    </source>
</evidence>
<evidence type="ECO:0000313" key="5">
    <source>
        <dbReference type="Proteomes" id="UP001500683"/>
    </source>
</evidence>
<evidence type="ECO:0000313" key="4">
    <source>
        <dbReference type="EMBL" id="GAA4054401.1"/>
    </source>
</evidence>
<dbReference type="Gene3D" id="3.50.50.60">
    <property type="entry name" value="FAD/NAD(P)-binding domain"/>
    <property type="match status" value="1"/>
</dbReference>
<dbReference type="SUPFAM" id="SSF51905">
    <property type="entry name" value="FAD/NAD(P)-binding domain"/>
    <property type="match status" value="1"/>
</dbReference>
<feature type="region of interest" description="Disordered" evidence="1">
    <location>
        <begin position="22"/>
        <end position="51"/>
    </location>
</feature>
<dbReference type="Pfam" id="PF13546">
    <property type="entry name" value="DDE_5"/>
    <property type="match status" value="1"/>
</dbReference>
<protein>
    <recommendedName>
        <fullName evidence="6">FAD-binding domain-containing protein</fullName>
    </recommendedName>
</protein>
<accession>A0ABP7UWC0</accession>
<dbReference type="EMBL" id="BAAAZG010000001">
    <property type="protein sequence ID" value="GAA4054401.1"/>
    <property type="molecule type" value="Genomic_DNA"/>
</dbReference>
<organism evidence="4 5">
    <name type="scientific">Actinomadura miaoliensis</name>
    <dbReference type="NCBI Taxonomy" id="430685"/>
    <lineage>
        <taxon>Bacteria</taxon>
        <taxon>Bacillati</taxon>
        <taxon>Actinomycetota</taxon>
        <taxon>Actinomycetes</taxon>
        <taxon>Streptosporangiales</taxon>
        <taxon>Thermomonosporaceae</taxon>
        <taxon>Actinomadura</taxon>
    </lineage>
</organism>
<feature type="domain" description="Transposase IS701-like DDE" evidence="3">
    <location>
        <begin position="52"/>
        <end position="119"/>
    </location>
</feature>
<feature type="region of interest" description="Disordered" evidence="1">
    <location>
        <begin position="75"/>
        <end position="133"/>
    </location>
</feature>
<dbReference type="Pfam" id="PF01494">
    <property type="entry name" value="FAD_binding_3"/>
    <property type="match status" value="1"/>
</dbReference>
<evidence type="ECO:0000259" key="2">
    <source>
        <dbReference type="Pfam" id="PF01494"/>
    </source>
</evidence>
<keyword evidence="5" id="KW-1185">Reference proteome</keyword>
<dbReference type="InterPro" id="IPR038721">
    <property type="entry name" value="IS701-like_DDE_dom"/>
</dbReference>
<proteinExistence type="predicted"/>
<dbReference type="Proteomes" id="UP001500683">
    <property type="component" value="Unassembled WGS sequence"/>
</dbReference>
<reference evidence="5" key="1">
    <citation type="journal article" date="2019" name="Int. J. Syst. Evol. Microbiol.">
        <title>The Global Catalogue of Microorganisms (GCM) 10K type strain sequencing project: providing services to taxonomists for standard genome sequencing and annotation.</title>
        <authorList>
            <consortium name="The Broad Institute Genomics Platform"/>
            <consortium name="The Broad Institute Genome Sequencing Center for Infectious Disease"/>
            <person name="Wu L."/>
            <person name="Ma J."/>
        </authorList>
    </citation>
    <scope>NUCLEOTIDE SEQUENCE [LARGE SCALE GENOMIC DNA]</scope>
    <source>
        <strain evidence="5">JCM 16702</strain>
    </source>
</reference>
<dbReference type="InterPro" id="IPR002938">
    <property type="entry name" value="FAD-bd"/>
</dbReference>
<comment type="caution">
    <text evidence="4">The sequence shown here is derived from an EMBL/GenBank/DDBJ whole genome shotgun (WGS) entry which is preliminary data.</text>
</comment>
<feature type="domain" description="FAD-binding" evidence="2">
    <location>
        <begin position="8"/>
        <end position="39"/>
    </location>
</feature>
<sequence>MSRWSSDGKRIRADHLVGCDGGRSTVRGLAGIGHAGQGRQLPGRGERARGHRAAPAALNGRLFIPAGWDDACADEPAAAEETQRKRARCGVPGTERSRPTWQMALEMLDEPAQWGAPPRPPGRRRSPSSPHFG</sequence>
<name>A0ABP7UWC0_9ACTN</name>
<evidence type="ECO:0008006" key="6">
    <source>
        <dbReference type="Google" id="ProtNLM"/>
    </source>
</evidence>